<evidence type="ECO:0000313" key="3">
    <source>
        <dbReference type="EMBL" id="KAI5069311.1"/>
    </source>
</evidence>
<gene>
    <name evidence="3" type="ORF">GOP47_0015612</name>
</gene>
<dbReference type="InterPro" id="IPR046960">
    <property type="entry name" value="PPR_At4g14850-like_plant"/>
</dbReference>
<dbReference type="AlphaFoldDB" id="A0A9D4ZE47"/>
<keyword evidence="4" id="KW-1185">Reference proteome</keyword>
<evidence type="ECO:0000256" key="2">
    <source>
        <dbReference type="PROSITE-ProRule" id="PRU00708"/>
    </source>
</evidence>
<dbReference type="Pfam" id="PF13041">
    <property type="entry name" value="PPR_2"/>
    <property type="match status" value="3"/>
</dbReference>
<dbReference type="InterPro" id="IPR002885">
    <property type="entry name" value="PPR_rpt"/>
</dbReference>
<dbReference type="PROSITE" id="PS51375">
    <property type="entry name" value="PPR"/>
    <property type="match status" value="3"/>
</dbReference>
<dbReference type="NCBIfam" id="TIGR00756">
    <property type="entry name" value="PPR"/>
    <property type="match status" value="4"/>
</dbReference>
<dbReference type="Proteomes" id="UP000886520">
    <property type="component" value="Chromosome 15"/>
</dbReference>
<dbReference type="EMBL" id="JABFUD020000015">
    <property type="protein sequence ID" value="KAI5069311.1"/>
    <property type="molecule type" value="Genomic_DNA"/>
</dbReference>
<organism evidence="3 4">
    <name type="scientific">Adiantum capillus-veneris</name>
    <name type="common">Maidenhair fern</name>
    <dbReference type="NCBI Taxonomy" id="13818"/>
    <lineage>
        <taxon>Eukaryota</taxon>
        <taxon>Viridiplantae</taxon>
        <taxon>Streptophyta</taxon>
        <taxon>Embryophyta</taxon>
        <taxon>Tracheophyta</taxon>
        <taxon>Polypodiopsida</taxon>
        <taxon>Polypodiidae</taxon>
        <taxon>Polypodiales</taxon>
        <taxon>Pteridineae</taxon>
        <taxon>Pteridaceae</taxon>
        <taxon>Vittarioideae</taxon>
        <taxon>Adiantum</taxon>
    </lineage>
</organism>
<comment type="caution">
    <text evidence="3">The sequence shown here is derived from an EMBL/GenBank/DDBJ whole genome shotgun (WGS) entry which is preliminary data.</text>
</comment>
<dbReference type="GO" id="GO:0003723">
    <property type="term" value="F:RNA binding"/>
    <property type="evidence" value="ECO:0007669"/>
    <property type="project" value="InterPro"/>
</dbReference>
<dbReference type="PANTHER" id="PTHR24015:SF548">
    <property type="entry name" value="OS08G0340900 PROTEIN"/>
    <property type="match status" value="1"/>
</dbReference>
<feature type="repeat" description="PPR" evidence="2">
    <location>
        <begin position="289"/>
        <end position="323"/>
    </location>
</feature>
<evidence type="ECO:0008006" key="5">
    <source>
        <dbReference type="Google" id="ProtNLM"/>
    </source>
</evidence>
<evidence type="ECO:0000313" key="4">
    <source>
        <dbReference type="Proteomes" id="UP000886520"/>
    </source>
</evidence>
<dbReference type="InterPro" id="IPR011990">
    <property type="entry name" value="TPR-like_helical_dom_sf"/>
</dbReference>
<dbReference type="GO" id="GO:0009451">
    <property type="term" value="P:RNA modification"/>
    <property type="evidence" value="ECO:0007669"/>
    <property type="project" value="InterPro"/>
</dbReference>
<accession>A0A9D4ZE47</accession>
<protein>
    <recommendedName>
        <fullName evidence="5">Pentatricopeptide repeat-containing protein</fullName>
    </recommendedName>
</protein>
<dbReference type="OrthoDB" id="1913111at2759"/>
<feature type="repeat" description="PPR" evidence="2">
    <location>
        <begin position="188"/>
        <end position="222"/>
    </location>
</feature>
<evidence type="ECO:0000256" key="1">
    <source>
        <dbReference type="ARBA" id="ARBA00022737"/>
    </source>
</evidence>
<dbReference type="Gene3D" id="1.25.40.10">
    <property type="entry name" value="Tetratricopeptide repeat domain"/>
    <property type="match status" value="4"/>
</dbReference>
<dbReference type="FunFam" id="1.25.40.10:FF:000285">
    <property type="entry name" value="Pentatricopeptide repeat-containing protein, chloroplastic"/>
    <property type="match status" value="1"/>
</dbReference>
<feature type="repeat" description="PPR" evidence="2">
    <location>
        <begin position="390"/>
        <end position="424"/>
    </location>
</feature>
<dbReference type="PANTHER" id="PTHR24015">
    <property type="entry name" value="OS07G0578800 PROTEIN-RELATED"/>
    <property type="match status" value="1"/>
</dbReference>
<dbReference type="Pfam" id="PF01535">
    <property type="entry name" value="PPR"/>
    <property type="match status" value="1"/>
</dbReference>
<sequence>MRQLLPASSTPILWKDSSPPDLHTLAHFVRACSDSKNLTHGRFLHHHIVHCSYEHNSLLCSLFVQFYAKCASLDDAEKCFFQYGEKTLESWNCLIGVYADHGKGNQGFKLVQRMQCEAVMGDNSTMHNMLIACTNESDLTVGRQIHVKISSSVLEHNVVIATALVNMYGKVGSLDDSQQIFHNMNMRNVVIWSCMISLYTKCRKYKDALQSFDNMLQEGVLPNTFTFVSIICACSCQALAKIGKTLHARLVGSEFEQHPYVGNAITNMYSRGGDLKEAEANFSAASKQLTSSWNTILAAYANYGKCKDSIKLFYRMLEEKILPDATTFINLLSACANEKALVEGMDIHTYITLMGLETDIAISNTLLNVYGKCNRLDVAKMLLNEMPEHDIISWNTFISGYTHHSLGIEAFHVFQQMIQEGMSPNLVTYTCILDGFVSEDLLAAGSVTSFL</sequence>
<keyword evidence="1" id="KW-0677">Repeat</keyword>
<name>A0A9D4ZE47_ADICA</name>
<reference evidence="3" key="1">
    <citation type="submission" date="2021-01" db="EMBL/GenBank/DDBJ databases">
        <title>Adiantum capillus-veneris genome.</title>
        <authorList>
            <person name="Fang Y."/>
            <person name="Liao Q."/>
        </authorList>
    </citation>
    <scope>NUCLEOTIDE SEQUENCE</scope>
    <source>
        <strain evidence="3">H3</strain>
        <tissue evidence="3">Leaf</tissue>
    </source>
</reference>
<proteinExistence type="predicted"/>